<accession>Q95VP9</accession>
<evidence type="ECO:0000256" key="1">
    <source>
        <dbReference type="SAM" id="SignalP"/>
    </source>
</evidence>
<feature type="chain" id="PRO_5004322214" evidence="1">
    <location>
        <begin position="21"/>
        <end position="178"/>
    </location>
</feature>
<dbReference type="Gene3D" id="2.40.128.20">
    <property type="match status" value="1"/>
</dbReference>
<dbReference type="SUPFAM" id="SSF50814">
    <property type="entry name" value="Lipocalins"/>
    <property type="match status" value="1"/>
</dbReference>
<dbReference type="AlphaFoldDB" id="Q95VP9"/>
<protein>
    <submittedName>
        <fullName evidence="2">Tergal calycin p18</fullName>
    </submittedName>
</protein>
<dbReference type="EMBL" id="AF411081">
    <property type="protein sequence ID" value="AAL05570.1"/>
    <property type="molecule type" value="mRNA"/>
</dbReference>
<evidence type="ECO:0000313" key="2">
    <source>
        <dbReference type="EMBL" id="AAL05570.1"/>
    </source>
</evidence>
<sequence>MNSVAVLLTCFSVSILNVNGDCNLGPIFRFHPNGMENTWYFIYSSPSMFDEANNIFAKYKLEGHSHYEAHAGATFVNTGSPKEVNATLTALDYGTRFSVQIPQWSKYNGMYRVTALEYGSYLILKGCRGDSTIESLTIVMFSKKCPDEASVGAARAALKKYLNENLDDFVKDTKLNCP</sequence>
<proteinExistence type="evidence at transcript level"/>
<keyword evidence="1" id="KW-0732">Signal</keyword>
<organism evidence="2">
    <name type="scientific">Rhyparobia maderae</name>
    <name type="common">Madeira cockroach</name>
    <name type="synonym">Leucophaea maderae</name>
    <dbReference type="NCBI Taxonomy" id="36963"/>
    <lineage>
        <taxon>Eukaryota</taxon>
        <taxon>Metazoa</taxon>
        <taxon>Ecdysozoa</taxon>
        <taxon>Arthropoda</taxon>
        <taxon>Hexapoda</taxon>
        <taxon>Insecta</taxon>
        <taxon>Pterygota</taxon>
        <taxon>Neoptera</taxon>
        <taxon>Polyneoptera</taxon>
        <taxon>Dictyoptera</taxon>
        <taxon>Blattodea</taxon>
        <taxon>Blaberoidea</taxon>
        <taxon>Blaberidae</taxon>
        <taxon>Oxyhaloinae</taxon>
        <taxon>Rhyparobia</taxon>
    </lineage>
</organism>
<dbReference type="InterPro" id="IPR012674">
    <property type="entry name" value="Calycin"/>
</dbReference>
<name>Q95VP9_RHYMA</name>
<feature type="signal peptide" evidence="1">
    <location>
        <begin position="1"/>
        <end position="20"/>
    </location>
</feature>
<reference evidence="2" key="1">
    <citation type="journal article" date="2001" name="FEBS Lett.">
        <title>Molecular characterization of a new adult male putative calycin specific to tergal aphrodisiac secretion in the cockroach Leucophaea maderae.</title>
        <authorList>
            <person name="Cornette R."/>
            <person name="Farine J.P."/>
            <person name="Quennedey B."/>
            <person name="Brossut R."/>
        </authorList>
    </citation>
    <scope>NUCLEOTIDE SEQUENCE</scope>
</reference>